<name>A0A8H6IV11_9PEZI</name>
<keyword evidence="2" id="KW-1185">Reference proteome</keyword>
<organism evidence="1 2">
    <name type="scientific">Colletotrichum musicola</name>
    <dbReference type="NCBI Taxonomy" id="2175873"/>
    <lineage>
        <taxon>Eukaryota</taxon>
        <taxon>Fungi</taxon>
        <taxon>Dikarya</taxon>
        <taxon>Ascomycota</taxon>
        <taxon>Pezizomycotina</taxon>
        <taxon>Sordariomycetes</taxon>
        <taxon>Hypocreomycetidae</taxon>
        <taxon>Glomerellales</taxon>
        <taxon>Glomerellaceae</taxon>
        <taxon>Colletotrichum</taxon>
        <taxon>Colletotrichum orchidearum species complex</taxon>
    </lineage>
</organism>
<protein>
    <submittedName>
        <fullName evidence="1">Uncharacterized protein</fullName>
    </submittedName>
</protein>
<sequence>MYLGDHSTGNIIGQRDYLTFTANYLVESKTNHLSL</sequence>
<dbReference type="Proteomes" id="UP000639643">
    <property type="component" value="Unassembled WGS sequence"/>
</dbReference>
<accession>A0A8H6IV11</accession>
<dbReference type="AlphaFoldDB" id="A0A8H6IV11"/>
<comment type="caution">
    <text evidence="1">The sequence shown here is derived from an EMBL/GenBank/DDBJ whole genome shotgun (WGS) entry which is preliminary data.</text>
</comment>
<evidence type="ECO:0000313" key="2">
    <source>
        <dbReference type="Proteomes" id="UP000639643"/>
    </source>
</evidence>
<reference evidence="1" key="1">
    <citation type="journal article" date="2020" name="Phytopathology">
        <title>Genome Sequence Resources of Colletotrichum truncatum, C. plurivorum, C. musicola, and C. sojae: Four Species Pathogenic to Soybean (Glycine max).</title>
        <authorList>
            <person name="Rogerio F."/>
            <person name="Boufleur T.R."/>
            <person name="Ciampi-Guillardi M."/>
            <person name="Sukno S.A."/>
            <person name="Thon M.R."/>
            <person name="Massola Junior N.S."/>
            <person name="Baroncelli R."/>
        </authorList>
    </citation>
    <scope>NUCLEOTIDE SEQUENCE</scope>
    <source>
        <strain evidence="1">LFN0074</strain>
    </source>
</reference>
<gene>
    <name evidence="1" type="ORF">CMUS01_15685</name>
</gene>
<dbReference type="EMBL" id="WIGM01001389">
    <property type="protein sequence ID" value="KAF6798850.1"/>
    <property type="molecule type" value="Genomic_DNA"/>
</dbReference>
<proteinExistence type="predicted"/>
<evidence type="ECO:0000313" key="1">
    <source>
        <dbReference type="EMBL" id="KAF6798850.1"/>
    </source>
</evidence>